<dbReference type="AlphaFoldDB" id="A0A5B8UCI8"/>
<dbReference type="RefSeq" id="WP_146922932.1">
    <property type="nucleotide sequence ID" value="NZ_CP042430.1"/>
</dbReference>
<keyword evidence="1" id="KW-0472">Membrane</keyword>
<sequence>MAVNGDVRSAAAWPMGRTVRVDTAGTSRGRHGERLLATVIGPRGRTDILQLRERPARGPRTDAQDGHRRGAGTYGCGLWGGTVGADPAPDDHRDMKLLDRSPGGFIIAANAVVFGTVGVEVWMLIIQSVAAMIFTMILIAMIAALLCRWMMSLMGPEGHLDYQPRPARQEPAVSPPQPVAVPVHRAVRTGTPVLH</sequence>
<accession>A0A5B8UCI8</accession>
<evidence type="ECO:0000313" key="2">
    <source>
        <dbReference type="EMBL" id="QEC50372.1"/>
    </source>
</evidence>
<dbReference type="KEGG" id="bsol:FSW04_24160"/>
<organism evidence="2 3">
    <name type="scientific">Baekduia soli</name>
    <dbReference type="NCBI Taxonomy" id="496014"/>
    <lineage>
        <taxon>Bacteria</taxon>
        <taxon>Bacillati</taxon>
        <taxon>Actinomycetota</taxon>
        <taxon>Thermoleophilia</taxon>
        <taxon>Solirubrobacterales</taxon>
        <taxon>Baekduiaceae</taxon>
        <taxon>Baekduia</taxon>
    </lineage>
</organism>
<keyword evidence="3" id="KW-1185">Reference proteome</keyword>
<protein>
    <submittedName>
        <fullName evidence="2">Uncharacterized protein</fullName>
    </submittedName>
</protein>
<gene>
    <name evidence="2" type="ORF">FSW04_24160</name>
</gene>
<name>A0A5B8UCI8_9ACTN</name>
<evidence type="ECO:0000313" key="3">
    <source>
        <dbReference type="Proteomes" id="UP000321805"/>
    </source>
</evidence>
<feature type="transmembrane region" description="Helical" evidence="1">
    <location>
        <begin position="131"/>
        <end position="151"/>
    </location>
</feature>
<proteinExistence type="predicted"/>
<dbReference type="EMBL" id="CP042430">
    <property type="protein sequence ID" value="QEC50372.1"/>
    <property type="molecule type" value="Genomic_DNA"/>
</dbReference>
<keyword evidence="1" id="KW-1133">Transmembrane helix</keyword>
<reference evidence="2 3" key="1">
    <citation type="journal article" date="2018" name="J. Microbiol.">
        <title>Baekduia soli gen. nov., sp. nov., a novel bacterium isolated from the soil of Baekdu Mountain and proposal of a novel family name, Baekduiaceae fam. nov.</title>
        <authorList>
            <person name="An D.S."/>
            <person name="Siddiqi M.Z."/>
            <person name="Kim K.H."/>
            <person name="Yu H.S."/>
            <person name="Im W.T."/>
        </authorList>
    </citation>
    <scope>NUCLEOTIDE SEQUENCE [LARGE SCALE GENOMIC DNA]</scope>
    <source>
        <strain evidence="2 3">BR7-21</strain>
    </source>
</reference>
<feature type="transmembrane region" description="Helical" evidence="1">
    <location>
        <begin position="103"/>
        <end position="125"/>
    </location>
</feature>
<dbReference type="Proteomes" id="UP000321805">
    <property type="component" value="Chromosome"/>
</dbReference>
<keyword evidence="1" id="KW-0812">Transmembrane</keyword>
<evidence type="ECO:0000256" key="1">
    <source>
        <dbReference type="SAM" id="Phobius"/>
    </source>
</evidence>
<dbReference type="OrthoDB" id="10012173at2"/>